<sequence>MAKNVAGFAGKGIALTLALTSVFFISSCKKDSPIQPESSQVTMANVTSKTAETNYKTTQPISLNGAHDITISGDVINGGTLSCIDLINCYNIHITRCKLVNSSKFAVNLSQCSNIVVDSCYIDNVATCVYAFNSRGVQVKNNKMTNLPGPQPVMTAFENLSNNIRDAASNSAIDNELMQ</sequence>
<evidence type="ECO:0000259" key="1">
    <source>
        <dbReference type="Pfam" id="PF13229"/>
    </source>
</evidence>
<dbReference type="InterPro" id="IPR011050">
    <property type="entry name" value="Pectin_lyase_fold/virulence"/>
</dbReference>
<keyword evidence="3" id="KW-1185">Reference proteome</keyword>
<evidence type="ECO:0000313" key="2">
    <source>
        <dbReference type="EMBL" id="QEC61837.1"/>
    </source>
</evidence>
<reference evidence="2 3" key="1">
    <citation type="journal article" date="2017" name="Curr. Microbiol.">
        <title>Mucilaginibacter ginsenosidivorans sp. nov., Isolated from Soil of Ginseng Field.</title>
        <authorList>
            <person name="Kim M.M."/>
            <person name="Siddiqi M.Z."/>
            <person name="Im W.T."/>
        </authorList>
    </citation>
    <scope>NUCLEOTIDE SEQUENCE [LARGE SCALE GENOMIC DNA]</scope>
    <source>
        <strain evidence="2 3">Gsoil 3017</strain>
    </source>
</reference>
<dbReference type="Gene3D" id="2.160.20.10">
    <property type="entry name" value="Single-stranded right-handed beta-helix, Pectin lyase-like"/>
    <property type="match status" value="1"/>
</dbReference>
<dbReference type="SUPFAM" id="SSF51126">
    <property type="entry name" value="Pectin lyase-like"/>
    <property type="match status" value="1"/>
</dbReference>
<dbReference type="InterPro" id="IPR039448">
    <property type="entry name" value="Beta_helix"/>
</dbReference>
<dbReference type="PROSITE" id="PS51257">
    <property type="entry name" value="PROKAR_LIPOPROTEIN"/>
    <property type="match status" value="1"/>
</dbReference>
<proteinExistence type="predicted"/>
<evidence type="ECO:0000313" key="3">
    <source>
        <dbReference type="Proteomes" id="UP000321479"/>
    </source>
</evidence>
<gene>
    <name evidence="2" type="ORF">FRZ54_04295</name>
</gene>
<dbReference type="EMBL" id="CP042436">
    <property type="protein sequence ID" value="QEC61837.1"/>
    <property type="molecule type" value="Genomic_DNA"/>
</dbReference>
<protein>
    <recommendedName>
        <fullName evidence="1">Right handed beta helix domain-containing protein</fullName>
    </recommendedName>
</protein>
<dbReference type="OrthoDB" id="901313at2"/>
<dbReference type="InterPro" id="IPR012334">
    <property type="entry name" value="Pectin_lyas_fold"/>
</dbReference>
<feature type="domain" description="Right handed beta helix" evidence="1">
    <location>
        <begin position="61"/>
        <end position="149"/>
    </location>
</feature>
<accession>A0A5B8URY0</accession>
<dbReference type="RefSeq" id="WP_147030414.1">
    <property type="nucleotide sequence ID" value="NZ_CP042436.1"/>
</dbReference>
<dbReference type="KEGG" id="mgin:FRZ54_04295"/>
<name>A0A5B8URY0_9SPHI</name>
<organism evidence="2 3">
    <name type="scientific">Mucilaginibacter ginsenosidivorans</name>
    <dbReference type="NCBI Taxonomy" id="398053"/>
    <lineage>
        <taxon>Bacteria</taxon>
        <taxon>Pseudomonadati</taxon>
        <taxon>Bacteroidota</taxon>
        <taxon>Sphingobacteriia</taxon>
        <taxon>Sphingobacteriales</taxon>
        <taxon>Sphingobacteriaceae</taxon>
        <taxon>Mucilaginibacter</taxon>
    </lineage>
</organism>
<dbReference type="Proteomes" id="UP000321479">
    <property type="component" value="Chromosome"/>
</dbReference>
<dbReference type="AlphaFoldDB" id="A0A5B8URY0"/>
<dbReference type="Pfam" id="PF13229">
    <property type="entry name" value="Beta_helix"/>
    <property type="match status" value="1"/>
</dbReference>